<organism evidence="3 4">
    <name type="scientific">Saccharothrix carnea</name>
    <dbReference type="NCBI Taxonomy" id="1280637"/>
    <lineage>
        <taxon>Bacteria</taxon>
        <taxon>Bacillati</taxon>
        <taxon>Actinomycetota</taxon>
        <taxon>Actinomycetes</taxon>
        <taxon>Pseudonocardiales</taxon>
        <taxon>Pseudonocardiaceae</taxon>
        <taxon>Saccharothrix</taxon>
    </lineage>
</organism>
<evidence type="ECO:0000313" key="4">
    <source>
        <dbReference type="Proteomes" id="UP000241118"/>
    </source>
</evidence>
<feature type="transmembrane region" description="Helical" evidence="2">
    <location>
        <begin position="98"/>
        <end position="120"/>
    </location>
</feature>
<sequence>MTQPPFDRDPHGQPFHPDPYGQPMRPVEYPRAGPQPHYQSPYPGQMRNVDQHTTALVRPNAVVVSFVLWILTALSWPLGSLTRAIATGEGAFAGFGPIMALFASACLAIALVWGAVLLLGGNYHARLALCGGASVIGVLALAAAIIAARDGDTGTLDWVVIVLRLVLPAAASVFSFLPGTRQYFSGNQG</sequence>
<gene>
    <name evidence="3" type="ORF">B0I31_106435</name>
</gene>
<evidence type="ECO:0000256" key="1">
    <source>
        <dbReference type="SAM" id="MobiDB-lite"/>
    </source>
</evidence>
<name>A0A2P8I8X5_SACCR</name>
<keyword evidence="2" id="KW-0472">Membrane</keyword>
<dbReference type="AlphaFoldDB" id="A0A2P8I8X5"/>
<protein>
    <submittedName>
        <fullName evidence="3">Uncharacterized protein</fullName>
    </submittedName>
</protein>
<comment type="caution">
    <text evidence="3">The sequence shown here is derived from an EMBL/GenBank/DDBJ whole genome shotgun (WGS) entry which is preliminary data.</text>
</comment>
<feature type="transmembrane region" description="Helical" evidence="2">
    <location>
        <begin position="127"/>
        <end position="146"/>
    </location>
</feature>
<evidence type="ECO:0000313" key="3">
    <source>
        <dbReference type="EMBL" id="PSL54915.1"/>
    </source>
</evidence>
<feature type="transmembrane region" description="Helical" evidence="2">
    <location>
        <begin position="55"/>
        <end position="78"/>
    </location>
</feature>
<reference evidence="3 4" key="1">
    <citation type="submission" date="2018-03" db="EMBL/GenBank/DDBJ databases">
        <title>Genomic Encyclopedia of Type Strains, Phase III (KMG-III): the genomes of soil and plant-associated and newly described type strains.</title>
        <authorList>
            <person name="Whitman W."/>
        </authorList>
    </citation>
    <scope>NUCLEOTIDE SEQUENCE [LARGE SCALE GENOMIC DNA]</scope>
    <source>
        <strain evidence="3 4">CGMCC 4.7097</strain>
    </source>
</reference>
<dbReference type="RefSeq" id="WP_106616921.1">
    <property type="nucleotide sequence ID" value="NZ_PYAX01000006.1"/>
</dbReference>
<dbReference type="EMBL" id="PYAX01000006">
    <property type="protein sequence ID" value="PSL54915.1"/>
    <property type="molecule type" value="Genomic_DNA"/>
</dbReference>
<keyword evidence="2" id="KW-0812">Transmembrane</keyword>
<keyword evidence="4" id="KW-1185">Reference proteome</keyword>
<evidence type="ECO:0000256" key="2">
    <source>
        <dbReference type="SAM" id="Phobius"/>
    </source>
</evidence>
<proteinExistence type="predicted"/>
<accession>A0A2P8I8X5</accession>
<feature type="region of interest" description="Disordered" evidence="1">
    <location>
        <begin position="1"/>
        <end position="43"/>
    </location>
</feature>
<feature type="compositionally biased region" description="Basic and acidic residues" evidence="1">
    <location>
        <begin position="1"/>
        <end position="11"/>
    </location>
</feature>
<keyword evidence="2" id="KW-1133">Transmembrane helix</keyword>
<dbReference type="Proteomes" id="UP000241118">
    <property type="component" value="Unassembled WGS sequence"/>
</dbReference>
<feature type="transmembrane region" description="Helical" evidence="2">
    <location>
        <begin position="158"/>
        <end position="177"/>
    </location>
</feature>
<dbReference type="OrthoDB" id="3694871at2"/>